<feature type="compositionally biased region" description="Basic residues" evidence="1">
    <location>
        <begin position="19"/>
        <end position="31"/>
    </location>
</feature>
<dbReference type="KEGG" id="lug:FPZ22_12300"/>
<keyword evidence="4" id="KW-1185">Reference proteome</keyword>
<dbReference type="Pfam" id="PF10026">
    <property type="entry name" value="DUF2268"/>
    <property type="match status" value="1"/>
</dbReference>
<reference evidence="3 4" key="1">
    <citation type="submission" date="2019-07" db="EMBL/GenBank/DDBJ databases">
        <title>Full genome sequence of Luteimonas sp. Gr-4.</title>
        <authorList>
            <person name="Im W.-T."/>
        </authorList>
    </citation>
    <scope>NUCLEOTIDE SEQUENCE [LARGE SCALE GENOMIC DNA]</scope>
    <source>
        <strain evidence="3 4">Gr-4</strain>
    </source>
</reference>
<accession>A0A518N6P3</accession>
<name>A0A518N6P3_9GAMM</name>
<evidence type="ECO:0000313" key="3">
    <source>
        <dbReference type="EMBL" id="QDW67562.1"/>
    </source>
</evidence>
<organism evidence="3 4">
    <name type="scientific">Luteimonas granuli</name>
    <dbReference type="NCBI Taxonomy" id="1176533"/>
    <lineage>
        <taxon>Bacteria</taxon>
        <taxon>Pseudomonadati</taxon>
        <taxon>Pseudomonadota</taxon>
        <taxon>Gammaproteobacteria</taxon>
        <taxon>Lysobacterales</taxon>
        <taxon>Lysobacteraceae</taxon>
        <taxon>Luteimonas</taxon>
    </lineage>
</organism>
<evidence type="ECO:0000256" key="1">
    <source>
        <dbReference type="SAM" id="MobiDB-lite"/>
    </source>
</evidence>
<proteinExistence type="predicted"/>
<dbReference type="EMBL" id="CP042218">
    <property type="protein sequence ID" value="QDW67562.1"/>
    <property type="molecule type" value="Genomic_DNA"/>
</dbReference>
<dbReference type="InterPro" id="IPR018728">
    <property type="entry name" value="DUF2268"/>
</dbReference>
<dbReference type="AlphaFoldDB" id="A0A518N6P3"/>
<evidence type="ECO:0000313" key="4">
    <source>
        <dbReference type="Proteomes" id="UP000316584"/>
    </source>
</evidence>
<feature type="region of interest" description="Disordered" evidence="1">
    <location>
        <begin position="1"/>
        <end position="36"/>
    </location>
</feature>
<protein>
    <recommendedName>
        <fullName evidence="2">DUF2268 domain-containing protein</fullName>
    </recommendedName>
</protein>
<sequence length="424" mass="45915">MPVPATAPWRAGAMPGRRIDRKRPEGRRRAAARTSRSQGTAWCLRVRHGAGRFVPGRTRAVAAVGQVRDWHDGSHGDEPPVPGTGHLSTLTPIHLPGRAMRVLTLLLCCLIPLSACAQDARFTPDPDAARLVTEDLDRFWAAWDAAAAVDGTEARSAVFQAQYLDAGSPGLEAFARLRIGDGAKLLKAIDKHPRYYASLRARTAALAAELPDIRETLGRMKVLYPEAVFPDVYFLMGRMNSGGTLDRTGLLIGVDMFGGGPGAPLEELGDWHRAVVGESGNLPVIVAHEWVHFQQLSDTGSQPTLLQAAIGEGVADFIAELGAGRHLNDHVHAWAEPRAATLWTEFRGRMNGTDYAGWLYDAGEGGTDGRPADLGYWMGYRIASGYYARAADKTAAIREMLRIDDFDAFLKASGVPEEFEGRGG</sequence>
<dbReference type="OrthoDB" id="6402335at2"/>
<evidence type="ECO:0000259" key="2">
    <source>
        <dbReference type="Pfam" id="PF10026"/>
    </source>
</evidence>
<feature type="domain" description="DUF2268" evidence="2">
    <location>
        <begin position="281"/>
        <end position="395"/>
    </location>
</feature>
<dbReference type="Proteomes" id="UP000316584">
    <property type="component" value="Chromosome"/>
</dbReference>
<gene>
    <name evidence="3" type="ORF">FPZ22_12300</name>
</gene>